<dbReference type="PROSITE" id="PS00141">
    <property type="entry name" value="ASP_PROTEASE"/>
    <property type="match status" value="1"/>
</dbReference>
<evidence type="ECO:0000256" key="3">
    <source>
        <dbReference type="RuleBase" id="RU000454"/>
    </source>
</evidence>
<organism evidence="5 6">
    <name type="scientific">Entomortierella chlamydospora</name>
    <dbReference type="NCBI Taxonomy" id="101097"/>
    <lineage>
        <taxon>Eukaryota</taxon>
        <taxon>Fungi</taxon>
        <taxon>Fungi incertae sedis</taxon>
        <taxon>Mucoromycota</taxon>
        <taxon>Mortierellomycotina</taxon>
        <taxon>Mortierellomycetes</taxon>
        <taxon>Mortierellales</taxon>
        <taxon>Mortierellaceae</taxon>
        <taxon>Entomortierella</taxon>
    </lineage>
</organism>
<comment type="similarity">
    <text evidence="1 3">Belongs to the peptidase A1 family.</text>
</comment>
<evidence type="ECO:0000313" key="6">
    <source>
        <dbReference type="Proteomes" id="UP000703661"/>
    </source>
</evidence>
<dbReference type="InterPro" id="IPR021109">
    <property type="entry name" value="Peptidase_aspartic_dom_sf"/>
</dbReference>
<dbReference type="Proteomes" id="UP000703661">
    <property type="component" value="Unassembled WGS sequence"/>
</dbReference>
<dbReference type="InterPro" id="IPR034164">
    <property type="entry name" value="Pepsin-like_dom"/>
</dbReference>
<dbReference type="Pfam" id="PF00026">
    <property type="entry name" value="Asp"/>
    <property type="match status" value="1"/>
</dbReference>
<dbReference type="GO" id="GO:0006508">
    <property type="term" value="P:proteolysis"/>
    <property type="evidence" value="ECO:0007669"/>
    <property type="project" value="UniProtKB-KW"/>
</dbReference>
<dbReference type="InterPro" id="IPR001461">
    <property type="entry name" value="Aspartic_peptidase_A1"/>
</dbReference>
<dbReference type="EMBL" id="JAAAID010002880">
    <property type="protein sequence ID" value="KAG0003139.1"/>
    <property type="molecule type" value="Genomic_DNA"/>
</dbReference>
<comment type="caution">
    <text evidence="5">The sequence shown here is derived from an EMBL/GenBank/DDBJ whole genome shotgun (WGS) entry which is preliminary data.</text>
</comment>
<keyword evidence="2 3" id="KW-0064">Aspartyl protease</keyword>
<dbReference type="InterPro" id="IPR001969">
    <property type="entry name" value="Aspartic_peptidase_AS"/>
</dbReference>
<sequence length="261" mass="26695">MGLWYVAQNVQVPILNILESTNVLSQNVLGIYLEQNSGATLKETAPGGEITFGGVNSERFTGDVTYVNNIASQQWTIAVGGMKVGNTVINTDGAMAAIDTGTTAMLVPQSIANAINGAIPGALTSTSAGGNWFLPCSGNTAVSITFGTFTIDIPYTSLAIQSTAMKTSSGTYCQSAAMFPTGSTATVEEWLIGDVVLSNVYTVFDFGTNAANGGRIGFAKLGSGGNSTSASSSGSPKSVLKPALLLQAAVFASISALFALF</sequence>
<dbReference type="InterPro" id="IPR033121">
    <property type="entry name" value="PEPTIDASE_A1"/>
</dbReference>
<evidence type="ECO:0000256" key="1">
    <source>
        <dbReference type="ARBA" id="ARBA00007447"/>
    </source>
</evidence>
<dbReference type="CDD" id="cd05471">
    <property type="entry name" value="pepsin_like"/>
    <property type="match status" value="1"/>
</dbReference>
<evidence type="ECO:0000256" key="2">
    <source>
        <dbReference type="ARBA" id="ARBA00022750"/>
    </source>
</evidence>
<reference evidence="5" key="1">
    <citation type="journal article" date="2020" name="Fungal Divers.">
        <title>Resolving the Mortierellaceae phylogeny through synthesis of multi-gene phylogenetics and phylogenomics.</title>
        <authorList>
            <person name="Vandepol N."/>
            <person name="Liber J."/>
            <person name="Desiro A."/>
            <person name="Na H."/>
            <person name="Kennedy M."/>
            <person name="Barry K."/>
            <person name="Grigoriev I.V."/>
            <person name="Miller A.N."/>
            <person name="O'Donnell K."/>
            <person name="Stajich J.E."/>
            <person name="Bonito G."/>
        </authorList>
    </citation>
    <scope>NUCLEOTIDE SEQUENCE</scope>
    <source>
        <strain evidence="5">NRRL 2769</strain>
    </source>
</reference>
<keyword evidence="6" id="KW-1185">Reference proteome</keyword>
<dbReference type="PANTHER" id="PTHR47966:SF51">
    <property type="entry name" value="BETA-SITE APP-CLEAVING ENZYME, ISOFORM A-RELATED"/>
    <property type="match status" value="1"/>
</dbReference>
<evidence type="ECO:0000313" key="5">
    <source>
        <dbReference type="EMBL" id="KAG0003139.1"/>
    </source>
</evidence>
<dbReference type="Gene3D" id="2.40.70.10">
    <property type="entry name" value="Acid Proteases"/>
    <property type="match status" value="1"/>
</dbReference>
<gene>
    <name evidence="5" type="ORF">BGZ80_005846</name>
</gene>
<keyword evidence="3" id="KW-0645">Protease</keyword>
<feature type="domain" description="Peptidase A1" evidence="4">
    <location>
        <begin position="1"/>
        <end position="219"/>
    </location>
</feature>
<dbReference type="PANTHER" id="PTHR47966">
    <property type="entry name" value="BETA-SITE APP-CLEAVING ENZYME, ISOFORM A-RELATED"/>
    <property type="match status" value="1"/>
</dbReference>
<accession>A0A9P6MJ01</accession>
<keyword evidence="3" id="KW-0378">Hydrolase</keyword>
<protein>
    <recommendedName>
        <fullName evidence="4">Peptidase A1 domain-containing protein</fullName>
    </recommendedName>
</protein>
<dbReference type="SUPFAM" id="SSF50630">
    <property type="entry name" value="Acid proteases"/>
    <property type="match status" value="1"/>
</dbReference>
<dbReference type="GO" id="GO:0004190">
    <property type="term" value="F:aspartic-type endopeptidase activity"/>
    <property type="evidence" value="ECO:0007669"/>
    <property type="project" value="UniProtKB-KW"/>
</dbReference>
<evidence type="ECO:0000259" key="4">
    <source>
        <dbReference type="PROSITE" id="PS51767"/>
    </source>
</evidence>
<dbReference type="PROSITE" id="PS51767">
    <property type="entry name" value="PEPTIDASE_A1"/>
    <property type="match status" value="1"/>
</dbReference>
<name>A0A9P6MJ01_9FUNG</name>
<dbReference type="PRINTS" id="PR00792">
    <property type="entry name" value="PEPSIN"/>
</dbReference>
<dbReference type="AlphaFoldDB" id="A0A9P6MJ01"/>
<proteinExistence type="inferred from homology"/>